<dbReference type="InterPro" id="IPR002207">
    <property type="entry name" value="Peroxidase_I"/>
</dbReference>
<keyword evidence="11" id="KW-0496">Mitochondrion</keyword>
<evidence type="ECO:0000256" key="9">
    <source>
        <dbReference type="ARBA" id="ARBA00023002"/>
    </source>
</evidence>
<dbReference type="GeneID" id="90071434"/>
<dbReference type="GO" id="GO:0005758">
    <property type="term" value="C:mitochondrial intermembrane space"/>
    <property type="evidence" value="ECO:0007669"/>
    <property type="project" value="UniProtKB-SubCell"/>
</dbReference>
<dbReference type="RefSeq" id="XP_064850455.1">
    <property type="nucleotide sequence ID" value="XM_064994383.1"/>
</dbReference>
<protein>
    <recommendedName>
        <fullName evidence="14">Peroxidase</fullName>
        <ecNumber evidence="14">1.11.1.-</ecNumber>
    </recommendedName>
</protein>
<evidence type="ECO:0000313" key="19">
    <source>
        <dbReference type="Proteomes" id="UP001360560"/>
    </source>
</evidence>
<evidence type="ECO:0000256" key="8">
    <source>
        <dbReference type="ARBA" id="ARBA00022946"/>
    </source>
</evidence>
<dbReference type="AlphaFoldDB" id="A0AAV5QGC7"/>
<evidence type="ECO:0000256" key="7">
    <source>
        <dbReference type="ARBA" id="ARBA00022723"/>
    </source>
</evidence>
<dbReference type="GO" id="GO:0034599">
    <property type="term" value="P:cellular response to oxidative stress"/>
    <property type="evidence" value="ECO:0007669"/>
    <property type="project" value="InterPro"/>
</dbReference>
<evidence type="ECO:0000256" key="6">
    <source>
        <dbReference type="ARBA" id="ARBA00022617"/>
    </source>
</evidence>
<evidence type="ECO:0000256" key="5">
    <source>
        <dbReference type="ARBA" id="ARBA00022559"/>
    </source>
</evidence>
<keyword evidence="19" id="KW-1185">Reference proteome</keyword>
<dbReference type="Gene3D" id="1.10.420.10">
    <property type="entry name" value="Peroxidase, domain 2"/>
    <property type="match status" value="1"/>
</dbReference>
<evidence type="ECO:0000256" key="4">
    <source>
        <dbReference type="ARBA" id="ARBA00005997"/>
    </source>
</evidence>
<comment type="caution">
    <text evidence="18">The sequence shown here is derived from an EMBL/GenBank/DDBJ whole genome shotgun (WGS) entry which is preliminary data.</text>
</comment>
<comment type="function">
    <text evidence="1">Destroys radicals which are normally produced within the cells and which are toxic to biological systems.</text>
</comment>
<dbReference type="FunFam" id="1.10.520.10:FF:000005">
    <property type="entry name" value="Cytochrome c peroxidase"/>
    <property type="match status" value="1"/>
</dbReference>
<dbReference type="GO" id="GO:0000302">
    <property type="term" value="P:response to reactive oxygen species"/>
    <property type="evidence" value="ECO:0007669"/>
    <property type="project" value="TreeGrafter"/>
</dbReference>
<dbReference type="Gene3D" id="1.10.520.10">
    <property type="match status" value="1"/>
</dbReference>
<dbReference type="PANTHER" id="PTHR31356:SF58">
    <property type="entry name" value="CYTOCHROME C PEROXIDASE, MITOCHONDRIAL"/>
    <property type="match status" value="1"/>
</dbReference>
<keyword evidence="16" id="KW-1133">Transmembrane helix</keyword>
<evidence type="ECO:0000256" key="2">
    <source>
        <dbReference type="ARBA" id="ARBA00004305"/>
    </source>
</evidence>
<feature type="region of interest" description="Disordered" evidence="15">
    <location>
        <begin position="216"/>
        <end position="238"/>
    </location>
</feature>
<keyword evidence="8" id="KW-0809">Transit peptide</keyword>
<evidence type="ECO:0000256" key="11">
    <source>
        <dbReference type="ARBA" id="ARBA00023128"/>
    </source>
</evidence>
<keyword evidence="16" id="KW-0812">Transmembrane</keyword>
<gene>
    <name evidence="18" type="ORF">DASC09_007800</name>
</gene>
<dbReference type="EMBL" id="BTFZ01000001">
    <property type="protein sequence ID" value="GMM33455.1"/>
    <property type="molecule type" value="Genomic_DNA"/>
</dbReference>
<keyword evidence="6" id="KW-0349">Heme</keyword>
<evidence type="ECO:0000256" key="16">
    <source>
        <dbReference type="SAM" id="Phobius"/>
    </source>
</evidence>
<dbReference type="Proteomes" id="UP001360560">
    <property type="component" value="Unassembled WGS sequence"/>
</dbReference>
<feature type="domain" description="Plant heme peroxidase family profile" evidence="17">
    <location>
        <begin position="175"/>
        <end position="388"/>
    </location>
</feature>
<keyword evidence="10" id="KW-0408">Iron</keyword>
<reference evidence="18 19" key="1">
    <citation type="journal article" date="2023" name="Elife">
        <title>Identification of key yeast species and microbe-microbe interactions impacting larval growth of Drosophila in the wild.</title>
        <authorList>
            <person name="Mure A."/>
            <person name="Sugiura Y."/>
            <person name="Maeda R."/>
            <person name="Honda K."/>
            <person name="Sakurai N."/>
            <person name="Takahashi Y."/>
            <person name="Watada M."/>
            <person name="Katoh T."/>
            <person name="Gotoh A."/>
            <person name="Gotoh Y."/>
            <person name="Taniguchi I."/>
            <person name="Nakamura K."/>
            <person name="Hayashi T."/>
            <person name="Katayama T."/>
            <person name="Uemura T."/>
            <person name="Hattori Y."/>
        </authorList>
    </citation>
    <scope>NUCLEOTIDE SEQUENCE [LARGE SCALE GENOMIC DNA]</scope>
    <source>
        <strain evidence="18 19">SC-9</strain>
    </source>
</reference>
<dbReference type="PANTHER" id="PTHR31356">
    <property type="entry name" value="THYLAKOID LUMENAL 29 KDA PROTEIN, CHLOROPLASTIC-RELATED"/>
    <property type="match status" value="1"/>
</dbReference>
<proteinExistence type="inferred from homology"/>
<evidence type="ECO:0000256" key="15">
    <source>
        <dbReference type="SAM" id="MobiDB-lite"/>
    </source>
</evidence>
<keyword evidence="5 14" id="KW-0575">Peroxidase</keyword>
<comment type="subunit">
    <text evidence="12">Forms a one-to-one complex with cytochrome c.</text>
</comment>
<dbReference type="GO" id="GO:0005759">
    <property type="term" value="C:mitochondrial matrix"/>
    <property type="evidence" value="ECO:0007669"/>
    <property type="project" value="UniProtKB-SubCell"/>
</dbReference>
<dbReference type="SUPFAM" id="SSF48113">
    <property type="entry name" value="Heme-dependent peroxidases"/>
    <property type="match status" value="1"/>
</dbReference>
<accession>A0AAV5QGC7</accession>
<evidence type="ECO:0000256" key="14">
    <source>
        <dbReference type="RuleBase" id="RU363051"/>
    </source>
</evidence>
<dbReference type="InterPro" id="IPR010255">
    <property type="entry name" value="Haem_peroxidase_sf"/>
</dbReference>
<comment type="similarity">
    <text evidence="4">Belongs to the peroxidase family. Cytochrome c peroxidase subfamily.</text>
</comment>
<sequence>MFKGATKRVASFIERQPVKNFKRFNSSGANRGSSNVGLIAGGSLLVGAGAAYYLTSRDHPSGKKLASAVTAGSIVTSDNQAYASQVGDGASKLYQAVATTKPKEAYQEVYNAVAHKIQDEDEYDGGIGYGPILVRLAWHLSGSYSHSDHGETKGGSYGGTMVHKFEASDPGNAGLEKARKFLESVQKQYGWISIGDLYTLAGVCAIQEMAGPKINWRPGRKNLPEKNQPPHGRLPDASQGATHIRAVFSRLSESFTDEQIAALIGVGHAIGKCHKESSGYEGPWTFSPNMVTNQFFDLLLNEDWQIKKWSGPTQFEDKKTQSLMMLPADFALSFDPGFKKISKKFAEDQDTLFTVFAGAFAKLLELGTEFPKDQKPWQFKTLDEQEED</sequence>
<dbReference type="InterPro" id="IPR019794">
    <property type="entry name" value="Peroxidases_AS"/>
</dbReference>
<organism evidence="18 19">
    <name type="scientific">Saccharomycopsis crataegensis</name>
    <dbReference type="NCBI Taxonomy" id="43959"/>
    <lineage>
        <taxon>Eukaryota</taxon>
        <taxon>Fungi</taxon>
        <taxon>Dikarya</taxon>
        <taxon>Ascomycota</taxon>
        <taxon>Saccharomycotina</taxon>
        <taxon>Saccharomycetes</taxon>
        <taxon>Saccharomycopsidaceae</taxon>
        <taxon>Saccharomycopsis</taxon>
    </lineage>
</organism>
<dbReference type="GO" id="GO:0020037">
    <property type="term" value="F:heme binding"/>
    <property type="evidence" value="ECO:0007669"/>
    <property type="project" value="UniProtKB-UniRule"/>
</dbReference>
<comment type="subcellular location">
    <subcellularLocation>
        <location evidence="3">Mitochondrion intermembrane space</location>
    </subcellularLocation>
    <subcellularLocation>
        <location evidence="2">Mitochondrion matrix</location>
    </subcellularLocation>
</comment>
<dbReference type="GO" id="GO:0042744">
    <property type="term" value="P:hydrogen peroxide catabolic process"/>
    <property type="evidence" value="ECO:0007669"/>
    <property type="project" value="TreeGrafter"/>
</dbReference>
<dbReference type="Pfam" id="PF00141">
    <property type="entry name" value="peroxidase"/>
    <property type="match status" value="1"/>
</dbReference>
<name>A0AAV5QGC7_9ASCO</name>
<keyword evidence="16" id="KW-0472">Membrane</keyword>
<dbReference type="PRINTS" id="PR00458">
    <property type="entry name" value="PEROXIDASE"/>
</dbReference>
<evidence type="ECO:0000313" key="18">
    <source>
        <dbReference type="EMBL" id="GMM33455.1"/>
    </source>
</evidence>
<keyword evidence="9 14" id="KW-0560">Oxidoreductase</keyword>
<dbReference type="PROSITE" id="PS50873">
    <property type="entry name" value="PEROXIDASE_4"/>
    <property type="match status" value="1"/>
</dbReference>
<dbReference type="PRINTS" id="PR00459">
    <property type="entry name" value="ASPEROXIDASE"/>
</dbReference>
<evidence type="ECO:0000256" key="13">
    <source>
        <dbReference type="ARBA" id="ARBA00049265"/>
    </source>
</evidence>
<evidence type="ECO:0000259" key="17">
    <source>
        <dbReference type="PROSITE" id="PS50873"/>
    </source>
</evidence>
<evidence type="ECO:0000256" key="12">
    <source>
        <dbReference type="ARBA" id="ARBA00038574"/>
    </source>
</evidence>
<dbReference type="EC" id="1.11.1.-" evidence="14"/>
<comment type="catalytic activity">
    <reaction evidence="13">
        <text>2 Fe(II)-[cytochrome c] + H2O2 + 2 H(+) = 2 Fe(III)-[cytochrome c] + 2 H2O</text>
        <dbReference type="Rhea" id="RHEA:16581"/>
        <dbReference type="Rhea" id="RHEA-COMP:10350"/>
        <dbReference type="Rhea" id="RHEA-COMP:14399"/>
        <dbReference type="ChEBI" id="CHEBI:15377"/>
        <dbReference type="ChEBI" id="CHEBI:15378"/>
        <dbReference type="ChEBI" id="CHEBI:16240"/>
        <dbReference type="ChEBI" id="CHEBI:29033"/>
        <dbReference type="ChEBI" id="CHEBI:29034"/>
        <dbReference type="EC" id="1.11.1.5"/>
    </reaction>
</comment>
<keyword evidence="7" id="KW-0479">Metal-binding</keyword>
<dbReference type="InterPro" id="IPR044831">
    <property type="entry name" value="Ccp1-like"/>
</dbReference>
<dbReference type="InterPro" id="IPR002016">
    <property type="entry name" value="Haem_peroxidase"/>
</dbReference>
<dbReference type="PROSITE" id="PS00436">
    <property type="entry name" value="PEROXIDASE_2"/>
    <property type="match status" value="1"/>
</dbReference>
<evidence type="ECO:0000256" key="10">
    <source>
        <dbReference type="ARBA" id="ARBA00023004"/>
    </source>
</evidence>
<feature type="transmembrane region" description="Helical" evidence="16">
    <location>
        <begin position="36"/>
        <end position="55"/>
    </location>
</feature>
<evidence type="ECO:0000256" key="3">
    <source>
        <dbReference type="ARBA" id="ARBA00004569"/>
    </source>
</evidence>
<dbReference type="GO" id="GO:0004130">
    <property type="term" value="F:cytochrome-c peroxidase activity"/>
    <property type="evidence" value="ECO:0007669"/>
    <property type="project" value="UniProtKB-EC"/>
</dbReference>
<dbReference type="GO" id="GO:0046872">
    <property type="term" value="F:metal ion binding"/>
    <property type="evidence" value="ECO:0007669"/>
    <property type="project" value="UniProtKB-UniRule"/>
</dbReference>
<evidence type="ECO:0000256" key="1">
    <source>
        <dbReference type="ARBA" id="ARBA00003917"/>
    </source>
</evidence>